<name>A0A9W8G1A7_9FUNG</name>
<evidence type="ECO:0000256" key="9">
    <source>
        <dbReference type="ARBA" id="ARBA00023015"/>
    </source>
</evidence>
<dbReference type="Pfam" id="PF22528">
    <property type="entry name" value="PRMT_C"/>
    <property type="match status" value="1"/>
</dbReference>
<evidence type="ECO:0000256" key="4">
    <source>
        <dbReference type="ARBA" id="ARBA00022490"/>
    </source>
</evidence>
<dbReference type="OrthoDB" id="7848332at2759"/>
<evidence type="ECO:0000256" key="1">
    <source>
        <dbReference type="ARBA" id="ARBA00004123"/>
    </source>
</evidence>
<evidence type="ECO:0000256" key="12">
    <source>
        <dbReference type="ARBA" id="ARBA00049086"/>
    </source>
</evidence>
<reference evidence="16" key="1">
    <citation type="submission" date="2022-07" db="EMBL/GenBank/DDBJ databases">
        <title>Phylogenomic reconstructions and comparative analyses of Kickxellomycotina fungi.</title>
        <authorList>
            <person name="Reynolds N.K."/>
            <person name="Stajich J.E."/>
            <person name="Barry K."/>
            <person name="Grigoriev I.V."/>
            <person name="Crous P."/>
            <person name="Smith M.E."/>
        </authorList>
    </citation>
    <scope>NUCLEOTIDE SEQUENCE</scope>
    <source>
        <strain evidence="16">NRRL 3115</strain>
    </source>
</reference>
<keyword evidence="4" id="KW-0963">Cytoplasm</keyword>
<evidence type="ECO:0000256" key="2">
    <source>
        <dbReference type="ARBA" id="ARBA00004496"/>
    </source>
</evidence>
<dbReference type="SUPFAM" id="SSF53335">
    <property type="entry name" value="S-adenosyl-L-methionine-dependent methyltransferases"/>
    <property type="match status" value="1"/>
</dbReference>
<keyword evidence="11" id="KW-0539">Nucleus</keyword>
<dbReference type="GO" id="GO:0005737">
    <property type="term" value="C:cytoplasm"/>
    <property type="evidence" value="ECO:0007669"/>
    <property type="project" value="UniProtKB-SubCell"/>
</dbReference>
<dbReference type="Proteomes" id="UP001151518">
    <property type="component" value="Unassembled WGS sequence"/>
</dbReference>
<keyword evidence="8" id="KW-0156">Chromatin regulator</keyword>
<protein>
    <recommendedName>
        <fullName evidence="3">type I protein arginine methyltransferase</fullName>
        <ecNumber evidence="3">2.1.1.319</ecNumber>
    </recommendedName>
</protein>
<keyword evidence="6 13" id="KW-0808">Transferase</keyword>
<feature type="compositionally biased region" description="Polar residues" evidence="14">
    <location>
        <begin position="466"/>
        <end position="480"/>
    </location>
</feature>
<evidence type="ECO:0000256" key="5">
    <source>
        <dbReference type="ARBA" id="ARBA00022603"/>
    </source>
</evidence>
<evidence type="ECO:0000313" key="17">
    <source>
        <dbReference type="Proteomes" id="UP001151518"/>
    </source>
</evidence>
<evidence type="ECO:0000256" key="3">
    <source>
        <dbReference type="ARBA" id="ARBA00011925"/>
    </source>
</evidence>
<dbReference type="InterPro" id="IPR055135">
    <property type="entry name" value="PRMT_dom"/>
</dbReference>
<accession>A0A9W8G1A7</accession>
<feature type="domain" description="Protein arginine N-methyltransferase" evidence="15">
    <location>
        <begin position="194"/>
        <end position="364"/>
    </location>
</feature>
<evidence type="ECO:0000256" key="8">
    <source>
        <dbReference type="ARBA" id="ARBA00022853"/>
    </source>
</evidence>
<dbReference type="InterPro" id="IPR029063">
    <property type="entry name" value="SAM-dependent_MTases_sf"/>
</dbReference>
<dbReference type="EC" id="2.1.1.319" evidence="3"/>
<evidence type="ECO:0000256" key="11">
    <source>
        <dbReference type="ARBA" id="ARBA00023242"/>
    </source>
</evidence>
<comment type="catalytic activity">
    <reaction evidence="12">
        <text>L-arginyl-[protein] + 2 S-adenosyl-L-methionine = N(omega),N(omega)-dimethyl-L-arginyl-[protein] + 2 S-adenosyl-L-homocysteine + 2 H(+)</text>
        <dbReference type="Rhea" id="RHEA:48096"/>
        <dbReference type="Rhea" id="RHEA-COMP:10532"/>
        <dbReference type="Rhea" id="RHEA-COMP:11991"/>
        <dbReference type="ChEBI" id="CHEBI:15378"/>
        <dbReference type="ChEBI" id="CHEBI:29965"/>
        <dbReference type="ChEBI" id="CHEBI:57856"/>
        <dbReference type="ChEBI" id="CHEBI:59789"/>
        <dbReference type="ChEBI" id="CHEBI:61897"/>
        <dbReference type="EC" id="2.1.1.319"/>
    </reaction>
</comment>
<proteinExistence type="predicted"/>
<keyword evidence="9" id="KW-0805">Transcription regulation</keyword>
<dbReference type="GO" id="GO:0032259">
    <property type="term" value="P:methylation"/>
    <property type="evidence" value="ECO:0007669"/>
    <property type="project" value="UniProtKB-KW"/>
</dbReference>
<dbReference type="CDD" id="cd02440">
    <property type="entry name" value="AdoMet_MTases"/>
    <property type="match status" value="1"/>
</dbReference>
<keyword evidence="10" id="KW-0804">Transcription</keyword>
<evidence type="ECO:0000256" key="13">
    <source>
        <dbReference type="PROSITE-ProRule" id="PRU01015"/>
    </source>
</evidence>
<evidence type="ECO:0000256" key="10">
    <source>
        <dbReference type="ARBA" id="ARBA00023163"/>
    </source>
</evidence>
<sequence>MQMSVEEANQKVEGKAIAAIEKNVQREDDEVLHRDPSYFQYYTQLQHQQNMLQDYIRTSAYRSAIVGNKDTLFRDRLVMDVGSGSGILAFFAAQADARHIFAVEASGMAKKMKVILDAAKPDNGIEPRNAFLADRITVINSKIEEPRLLNLMPQVDVIISEPIGVLLVHERMLESYIYARDKFLRPGGAMMPSSGTIHLAPLTDATLWNETITKARFWQQRSFYDVDLNPYFATAFDEYFSAPVVGCFSPTSLMGPSAEHLVDFHTVSMADLKEFVIPIEWEIRYTGVMHGMAGWFDLTFYAQPSAQHPFTVAYPTLMSTSPYSPATHWQQVRLLLKQPLAVNAGQVIRGSISMRANDERSYDISGNFIVLDLEESAQLTDEELDELISAQKSRSRSAVWHLHEQVYNYSYIGETTEDPKPEALNLYMPVDSLLAESSANPELPSNAISSIQGVTDSLTDFIVTRSAASTNAPESRASNDASKDNRSEPTSAAMEL</sequence>
<dbReference type="PANTHER" id="PTHR11006">
    <property type="entry name" value="PROTEIN ARGININE N-METHYLTRANSFERASE"/>
    <property type="match status" value="1"/>
</dbReference>
<dbReference type="PROSITE" id="PS51678">
    <property type="entry name" value="SAM_MT_PRMT"/>
    <property type="match status" value="1"/>
</dbReference>
<dbReference type="Gene3D" id="3.40.50.150">
    <property type="entry name" value="Vaccinia Virus protein VP39"/>
    <property type="match status" value="1"/>
</dbReference>
<evidence type="ECO:0000256" key="6">
    <source>
        <dbReference type="ARBA" id="ARBA00022679"/>
    </source>
</evidence>
<dbReference type="Gene3D" id="2.70.160.11">
    <property type="entry name" value="Hnrnp arginine n-methyltransferase1"/>
    <property type="match status" value="1"/>
</dbReference>
<dbReference type="GO" id="GO:0035242">
    <property type="term" value="F:protein-arginine omega-N asymmetric methyltransferase activity"/>
    <property type="evidence" value="ECO:0007669"/>
    <property type="project" value="UniProtKB-EC"/>
</dbReference>
<keyword evidence="5 13" id="KW-0489">Methyltransferase</keyword>
<dbReference type="EMBL" id="JANBTW010000135">
    <property type="protein sequence ID" value="KAJ2669995.1"/>
    <property type="molecule type" value="Genomic_DNA"/>
</dbReference>
<dbReference type="InterPro" id="IPR025799">
    <property type="entry name" value="Arg_MeTrfase"/>
</dbReference>
<organism evidence="16 17">
    <name type="scientific">Coemansia spiralis</name>
    <dbReference type="NCBI Taxonomy" id="417178"/>
    <lineage>
        <taxon>Eukaryota</taxon>
        <taxon>Fungi</taxon>
        <taxon>Fungi incertae sedis</taxon>
        <taxon>Zoopagomycota</taxon>
        <taxon>Kickxellomycotina</taxon>
        <taxon>Kickxellomycetes</taxon>
        <taxon>Kickxellales</taxon>
        <taxon>Kickxellaceae</taxon>
        <taxon>Coemansia</taxon>
    </lineage>
</organism>
<gene>
    <name evidence="16" type="ORF">GGI25_005968</name>
</gene>
<keyword evidence="7 13" id="KW-0949">S-adenosyl-L-methionine</keyword>
<dbReference type="PANTHER" id="PTHR11006:SF10">
    <property type="entry name" value="HISTONE-ARGININE METHYLTRANSFERASE CARMER-RELATED"/>
    <property type="match status" value="1"/>
</dbReference>
<comment type="caution">
    <text evidence="16">The sequence shown here is derived from an EMBL/GenBank/DDBJ whole genome shotgun (WGS) entry which is preliminary data.</text>
</comment>
<dbReference type="AlphaFoldDB" id="A0A9W8G1A7"/>
<dbReference type="GO" id="GO:0070611">
    <property type="term" value="F:histone H3R2 methyltransferase activity"/>
    <property type="evidence" value="ECO:0007669"/>
    <property type="project" value="TreeGrafter"/>
</dbReference>
<comment type="subcellular location">
    <subcellularLocation>
        <location evidence="2">Cytoplasm</location>
    </subcellularLocation>
    <subcellularLocation>
        <location evidence="1">Nucleus</location>
    </subcellularLocation>
</comment>
<evidence type="ECO:0000256" key="14">
    <source>
        <dbReference type="SAM" id="MobiDB-lite"/>
    </source>
</evidence>
<evidence type="ECO:0000256" key="7">
    <source>
        <dbReference type="ARBA" id="ARBA00022691"/>
    </source>
</evidence>
<dbReference type="GO" id="GO:0005634">
    <property type="term" value="C:nucleus"/>
    <property type="evidence" value="ECO:0007669"/>
    <property type="project" value="UniProtKB-SubCell"/>
</dbReference>
<feature type="region of interest" description="Disordered" evidence="14">
    <location>
        <begin position="465"/>
        <end position="496"/>
    </location>
</feature>
<evidence type="ECO:0000259" key="15">
    <source>
        <dbReference type="Pfam" id="PF22528"/>
    </source>
</evidence>
<evidence type="ECO:0000313" key="16">
    <source>
        <dbReference type="EMBL" id="KAJ2669995.1"/>
    </source>
</evidence>